<feature type="signal peptide" evidence="1">
    <location>
        <begin position="1"/>
        <end position="26"/>
    </location>
</feature>
<name>A0A5W6TU70_SALET</name>
<evidence type="ECO:0008006" key="3">
    <source>
        <dbReference type="Google" id="ProtNLM"/>
    </source>
</evidence>
<feature type="chain" id="PRO_5026084256" description="Secreted protein" evidence="1">
    <location>
        <begin position="27"/>
        <end position="86"/>
    </location>
</feature>
<gene>
    <name evidence="2" type="ORF">DSR79_24300</name>
</gene>
<comment type="caution">
    <text evidence="2">The sequence shown here is derived from an EMBL/GenBank/DDBJ whole genome shotgun (WGS) entry which is preliminary data.</text>
</comment>
<proteinExistence type="predicted"/>
<dbReference type="AlphaFoldDB" id="A0A5W6TU70"/>
<reference evidence="2" key="1">
    <citation type="submission" date="2018-07" db="EMBL/GenBank/DDBJ databases">
        <authorList>
            <person name="Ashton P.M."/>
            <person name="Dallman T."/>
            <person name="Nair S."/>
            <person name="De Pinna E."/>
            <person name="Peters T."/>
            <person name="Grant K."/>
        </authorList>
    </citation>
    <scope>NUCLEOTIDE SEQUENCE</scope>
    <source>
        <strain evidence="2">419049</strain>
    </source>
</reference>
<accession>A0A5W6TU70</accession>
<sequence length="86" mass="9560">MYRVVCCRFYLTAAPFVTNLSGAVRATDVMVNTGERDKPSSFLARARNNQRGYRFTPIAMLFSSSNIPILHPLNVDPDITKPPIAS</sequence>
<dbReference type="EMBL" id="AAHLRQ010000044">
    <property type="protein sequence ID" value="EBX5843356.1"/>
    <property type="molecule type" value="Genomic_DNA"/>
</dbReference>
<evidence type="ECO:0000313" key="2">
    <source>
        <dbReference type="EMBL" id="EBX5843356.1"/>
    </source>
</evidence>
<organism evidence="2">
    <name type="scientific">Salmonella enterica subsp. enterica serovar Stanley</name>
    <dbReference type="NCBI Taxonomy" id="192953"/>
    <lineage>
        <taxon>Bacteria</taxon>
        <taxon>Pseudomonadati</taxon>
        <taxon>Pseudomonadota</taxon>
        <taxon>Gammaproteobacteria</taxon>
        <taxon>Enterobacterales</taxon>
        <taxon>Enterobacteriaceae</taxon>
        <taxon>Salmonella</taxon>
    </lineage>
</organism>
<keyword evidence="1" id="KW-0732">Signal</keyword>
<evidence type="ECO:0000256" key="1">
    <source>
        <dbReference type="SAM" id="SignalP"/>
    </source>
</evidence>
<protein>
    <recommendedName>
        <fullName evidence="3">Secreted protein</fullName>
    </recommendedName>
</protein>